<sequence length="86" mass="10064">MNELDLYRSLSRNNNLSKSEMNVVIYCYNEKHTSKEIASYLGWKSPNIARLLIAMFNKGLLTRQQLEDKKTYIYTTDNSSPLLELE</sequence>
<evidence type="ECO:0000313" key="2">
    <source>
        <dbReference type="Proteomes" id="UP000243591"/>
    </source>
</evidence>
<evidence type="ECO:0008006" key="3">
    <source>
        <dbReference type="Google" id="ProtNLM"/>
    </source>
</evidence>
<dbReference type="InterPro" id="IPR036390">
    <property type="entry name" value="WH_DNA-bd_sf"/>
</dbReference>
<dbReference type="EMBL" id="CP023483">
    <property type="protein sequence ID" value="ATF26259.1"/>
    <property type="molecule type" value="Genomic_DNA"/>
</dbReference>
<proteinExistence type="predicted"/>
<protein>
    <recommendedName>
        <fullName evidence="3">MarR family transcriptional regulator</fullName>
    </recommendedName>
</protein>
<dbReference type="InterPro" id="IPR036388">
    <property type="entry name" value="WH-like_DNA-bd_sf"/>
</dbReference>
<gene>
    <name evidence="1" type="ORF">CNY62_07660</name>
</gene>
<dbReference type="Proteomes" id="UP000243591">
    <property type="component" value="Chromosome"/>
</dbReference>
<dbReference type="OrthoDB" id="9807907at2"/>
<evidence type="ECO:0000313" key="1">
    <source>
        <dbReference type="EMBL" id="ATF26259.1"/>
    </source>
</evidence>
<dbReference type="AlphaFoldDB" id="A0A1D2LNZ8"/>
<dbReference type="KEGG" id="bths:CNY62_07660"/>
<accession>A0A1D2LNZ8</accession>
<name>A0A1D2LNZ8_BROTH</name>
<dbReference type="RefSeq" id="WP_069126299.1">
    <property type="nucleotide sequence ID" value="NZ_CP023483.1"/>
</dbReference>
<dbReference type="Gene3D" id="1.10.10.10">
    <property type="entry name" value="Winged helix-like DNA-binding domain superfamily/Winged helix DNA-binding domain"/>
    <property type="match status" value="1"/>
</dbReference>
<organism evidence="1 2">
    <name type="scientific">Brochothrix thermosphacta</name>
    <name type="common">Microbacterium thermosphactum</name>
    <dbReference type="NCBI Taxonomy" id="2756"/>
    <lineage>
        <taxon>Bacteria</taxon>
        <taxon>Bacillati</taxon>
        <taxon>Bacillota</taxon>
        <taxon>Bacilli</taxon>
        <taxon>Bacillales</taxon>
        <taxon>Listeriaceae</taxon>
        <taxon>Brochothrix</taxon>
    </lineage>
</organism>
<keyword evidence="2" id="KW-1185">Reference proteome</keyword>
<dbReference type="SUPFAM" id="SSF46785">
    <property type="entry name" value="Winged helix' DNA-binding domain"/>
    <property type="match status" value="1"/>
</dbReference>
<reference evidence="1 2" key="1">
    <citation type="submission" date="2017-09" db="EMBL/GenBank/DDBJ databases">
        <title>Complete Genome Sequences of Two Strains of the Meat Spoilage Bacterium Brochothrix thermosphacta Isolated from Ground Chicken.</title>
        <authorList>
            <person name="Paoli G.C."/>
            <person name="Wijey C."/>
            <person name="Chen C.-Y."/>
            <person name="Nguyen L."/>
            <person name="Yan X."/>
            <person name="Irwin P.L."/>
        </authorList>
    </citation>
    <scope>NUCLEOTIDE SEQUENCE [LARGE SCALE GENOMIC DNA]</scope>
    <source>
        <strain evidence="1 2">BI</strain>
    </source>
</reference>